<dbReference type="EMBL" id="OZ021738">
    <property type="protein sequence ID" value="CAK9319355.1"/>
    <property type="molecule type" value="Genomic_DNA"/>
</dbReference>
<evidence type="ECO:0000313" key="1">
    <source>
        <dbReference type="EMBL" id="CAK9319355.1"/>
    </source>
</evidence>
<organism evidence="1 2">
    <name type="scientific">Citrullus colocynthis</name>
    <name type="common">colocynth</name>
    <dbReference type="NCBI Taxonomy" id="252529"/>
    <lineage>
        <taxon>Eukaryota</taxon>
        <taxon>Viridiplantae</taxon>
        <taxon>Streptophyta</taxon>
        <taxon>Embryophyta</taxon>
        <taxon>Tracheophyta</taxon>
        <taxon>Spermatophyta</taxon>
        <taxon>Magnoliopsida</taxon>
        <taxon>eudicotyledons</taxon>
        <taxon>Gunneridae</taxon>
        <taxon>Pentapetalae</taxon>
        <taxon>rosids</taxon>
        <taxon>fabids</taxon>
        <taxon>Cucurbitales</taxon>
        <taxon>Cucurbitaceae</taxon>
        <taxon>Benincaseae</taxon>
        <taxon>Citrullus</taxon>
    </lineage>
</organism>
<dbReference type="Proteomes" id="UP001642487">
    <property type="component" value="Chromosome 4"/>
</dbReference>
<evidence type="ECO:0000313" key="2">
    <source>
        <dbReference type="Proteomes" id="UP001642487"/>
    </source>
</evidence>
<gene>
    <name evidence="1" type="ORF">CITCOLO1_LOCUS11359</name>
</gene>
<keyword evidence="2" id="KW-1185">Reference proteome</keyword>
<accession>A0ABP0YKF9</accession>
<protein>
    <submittedName>
        <fullName evidence="1">Uncharacterized protein</fullName>
    </submittedName>
</protein>
<sequence length="253" mass="28402">MEDLVGTGQKFLFIRTSVYHPVKMSCMRMQKTMILNVAIENIVASASTSVLDVDDNVTAPEILVVSVKMNEEYNVGDNPPVKDGDKSLGVESVELPTDPTICCCEVIVDADTIEAIHQMNDLPTVVSTEEVELNDDVLIRVLTKKKKEMKLEDIASPKRELSNQAQDCIEIMELLVKANMIRTVMNLEKLVYKLYQGKHVADLVHAESEDTKSVPHQVFMNSSFGRRVMHILVNESEDLGLLIQRSIERKTEV</sequence>
<name>A0ABP0YKF9_9ROSI</name>
<proteinExistence type="predicted"/>
<reference evidence="1 2" key="1">
    <citation type="submission" date="2024-03" db="EMBL/GenBank/DDBJ databases">
        <authorList>
            <person name="Gkanogiannis A."/>
            <person name="Becerra Lopez-Lavalle L."/>
        </authorList>
    </citation>
    <scope>NUCLEOTIDE SEQUENCE [LARGE SCALE GENOMIC DNA]</scope>
</reference>